<gene>
    <name evidence="6" type="primary">hpnW</name>
    <name evidence="6" type="ORF">HLUCCX10_11265</name>
</gene>
<sequence length="377" mass="42351">MSTKKAIVVGAGIVGLSITRALHQKGYEVKVFERHPKSQGASVRNFGMVWPVGQAQGKTYDRAIRSREIWLEMSQKADFYAEQTGALHLAYTELEMQVVEEYVREMKDLKSAETLSPAEVAMKSPAAKLQGLKGALWTEEEVIVDPREAIAKLGVYFENQPGIEIFWNTAISRVEGNMVFSGSKRWEADRIFICSGADFEILYPEVFQAAPITKCKLQMARLVQQPQNWRIGPALCSGLSFIHYKGFEVSPSLQELKETYQKKFPELLKWGIHVMVSQNGLGELTIGDSHEYGLDLSPFDRQDVNELIIDFLKTFAQFKDWRIESTWHGIYPKMTNGATEFIHRLSDEICIVNGLGGAGMTLSFGLGEEVANEILGK</sequence>
<comment type="caution">
    <text evidence="6">The sequence shown here is derived from an EMBL/GenBank/DDBJ whole genome shotgun (WGS) entry which is preliminary data.</text>
</comment>
<comment type="similarity">
    <text evidence="2">Belongs to the DadA oxidoreductase family.</text>
</comment>
<dbReference type="InterPro" id="IPR036188">
    <property type="entry name" value="FAD/NAD-bd_sf"/>
</dbReference>
<evidence type="ECO:0000256" key="4">
    <source>
        <dbReference type="ARBA" id="ARBA00023002"/>
    </source>
</evidence>
<evidence type="ECO:0000313" key="7">
    <source>
        <dbReference type="Proteomes" id="UP000050421"/>
    </source>
</evidence>
<dbReference type="Gene3D" id="3.50.50.60">
    <property type="entry name" value="FAD/NAD(P)-binding domain"/>
    <property type="match status" value="1"/>
</dbReference>
<dbReference type="eggNOG" id="COG0665">
    <property type="taxonomic scope" value="Bacteria"/>
</dbReference>
<dbReference type="InterPro" id="IPR017741">
    <property type="entry name" value="FAD-dependent_OxRdtase_HpnW"/>
</dbReference>
<dbReference type="EMBL" id="LJXT01000071">
    <property type="protein sequence ID" value="KPQ14118.1"/>
    <property type="molecule type" value="Genomic_DNA"/>
</dbReference>
<dbReference type="Proteomes" id="UP000050421">
    <property type="component" value="Unassembled WGS sequence"/>
</dbReference>
<dbReference type="GO" id="GO:0005737">
    <property type="term" value="C:cytoplasm"/>
    <property type="evidence" value="ECO:0007669"/>
    <property type="project" value="TreeGrafter"/>
</dbReference>
<keyword evidence="4" id="KW-0560">Oxidoreductase</keyword>
<dbReference type="PANTHER" id="PTHR13847">
    <property type="entry name" value="SARCOSINE DEHYDROGENASE-RELATED"/>
    <property type="match status" value="1"/>
</dbReference>
<dbReference type="STRING" id="1305737.GCA_000526355_01870"/>
<reference evidence="6 7" key="1">
    <citation type="submission" date="2015-09" db="EMBL/GenBank/DDBJ databases">
        <title>Identification and resolution of microdiversity through metagenomic sequencing of parallel consortia.</title>
        <authorList>
            <person name="Nelson W.C."/>
            <person name="Romine M.F."/>
            <person name="Lindemann S.R."/>
        </authorList>
    </citation>
    <scope>NUCLEOTIDE SEQUENCE [LARGE SCALE GENOMIC DNA]</scope>
    <source>
        <strain evidence="6">HL-49</strain>
    </source>
</reference>
<accession>A0A0P7Y7T5</accession>
<name>A0A0P7Y7T5_9BACT</name>
<dbReference type="Pfam" id="PF01266">
    <property type="entry name" value="DAO"/>
    <property type="match status" value="1"/>
</dbReference>
<evidence type="ECO:0000259" key="5">
    <source>
        <dbReference type="Pfam" id="PF01266"/>
    </source>
</evidence>
<evidence type="ECO:0000313" key="6">
    <source>
        <dbReference type="EMBL" id="KPQ14118.1"/>
    </source>
</evidence>
<dbReference type="PATRIC" id="fig|1305737.6.peg.2865"/>
<proteinExistence type="inferred from homology"/>
<dbReference type="PANTHER" id="PTHR13847:SF286">
    <property type="entry name" value="D-AMINO ACID DEHYDROGENASE"/>
    <property type="match status" value="1"/>
</dbReference>
<evidence type="ECO:0000256" key="3">
    <source>
        <dbReference type="ARBA" id="ARBA00022630"/>
    </source>
</evidence>
<organism evidence="6 7">
    <name type="scientific">Algoriphagus marincola HL-49</name>
    <dbReference type="NCBI Taxonomy" id="1305737"/>
    <lineage>
        <taxon>Bacteria</taxon>
        <taxon>Pseudomonadati</taxon>
        <taxon>Bacteroidota</taxon>
        <taxon>Cytophagia</taxon>
        <taxon>Cytophagales</taxon>
        <taxon>Cyclobacteriaceae</taxon>
        <taxon>Algoriphagus</taxon>
    </lineage>
</organism>
<evidence type="ECO:0000256" key="1">
    <source>
        <dbReference type="ARBA" id="ARBA00001974"/>
    </source>
</evidence>
<dbReference type="AlphaFoldDB" id="A0A0P7Y7T5"/>
<keyword evidence="3" id="KW-0285">Flavoprotein</keyword>
<protein>
    <submittedName>
        <fullName evidence="6">FAD dependent oxidoreductase HpnW</fullName>
    </submittedName>
</protein>
<comment type="cofactor">
    <cofactor evidence="1">
        <name>FAD</name>
        <dbReference type="ChEBI" id="CHEBI:57692"/>
    </cofactor>
</comment>
<dbReference type="GO" id="GO:0016491">
    <property type="term" value="F:oxidoreductase activity"/>
    <property type="evidence" value="ECO:0007669"/>
    <property type="project" value="UniProtKB-KW"/>
</dbReference>
<dbReference type="SUPFAM" id="SSF51971">
    <property type="entry name" value="Nucleotide-binding domain"/>
    <property type="match status" value="1"/>
</dbReference>
<evidence type="ECO:0000256" key="2">
    <source>
        <dbReference type="ARBA" id="ARBA00009410"/>
    </source>
</evidence>
<feature type="domain" description="FAD dependent oxidoreductase" evidence="5">
    <location>
        <begin position="6"/>
        <end position="372"/>
    </location>
</feature>
<dbReference type="NCBIfam" id="TIGR03364">
    <property type="entry name" value="HpnW_proposed"/>
    <property type="match status" value="1"/>
</dbReference>
<dbReference type="InterPro" id="IPR006076">
    <property type="entry name" value="FAD-dep_OxRdtase"/>
</dbReference>
<dbReference type="OrthoDB" id="9799943at2"/>
<dbReference type="Gene3D" id="3.30.9.10">
    <property type="entry name" value="D-Amino Acid Oxidase, subunit A, domain 2"/>
    <property type="match status" value="1"/>
</dbReference>